<evidence type="ECO:0000256" key="2">
    <source>
        <dbReference type="SAM" id="MobiDB-lite"/>
    </source>
</evidence>
<dbReference type="KEGG" id="pzh:CX676_12560"/>
<dbReference type="InterPro" id="IPR050570">
    <property type="entry name" value="Cell_wall_metabolism_enzyme"/>
</dbReference>
<keyword evidence="3" id="KW-0812">Transmembrane</keyword>
<feature type="domain" description="M23ase beta-sheet core" evidence="4">
    <location>
        <begin position="462"/>
        <end position="553"/>
    </location>
</feature>
<dbReference type="EMBL" id="CP025430">
    <property type="protein sequence ID" value="AUH64900.1"/>
    <property type="molecule type" value="Genomic_DNA"/>
</dbReference>
<dbReference type="CDD" id="cd12797">
    <property type="entry name" value="M23_peptidase"/>
    <property type="match status" value="1"/>
</dbReference>
<organism evidence="5 6">
    <name type="scientific">Paracoccus zhejiangensis</name>
    <dbReference type="NCBI Taxonomy" id="1077935"/>
    <lineage>
        <taxon>Bacteria</taxon>
        <taxon>Pseudomonadati</taxon>
        <taxon>Pseudomonadota</taxon>
        <taxon>Alphaproteobacteria</taxon>
        <taxon>Rhodobacterales</taxon>
        <taxon>Paracoccaceae</taxon>
        <taxon>Paracoccus</taxon>
    </lineage>
</organism>
<keyword evidence="3" id="KW-0472">Membrane</keyword>
<accession>A0A2H5F034</accession>
<keyword evidence="6" id="KW-1185">Reference proteome</keyword>
<dbReference type="SUPFAM" id="SSF51261">
    <property type="entry name" value="Duplicated hybrid motif"/>
    <property type="match status" value="1"/>
</dbReference>
<dbReference type="InterPro" id="IPR011055">
    <property type="entry name" value="Dup_hybrid_motif"/>
</dbReference>
<proteinExistence type="predicted"/>
<feature type="transmembrane region" description="Helical" evidence="3">
    <location>
        <begin position="23"/>
        <end position="44"/>
    </location>
</feature>
<evidence type="ECO:0000313" key="5">
    <source>
        <dbReference type="EMBL" id="AUH64900.1"/>
    </source>
</evidence>
<feature type="region of interest" description="Disordered" evidence="2">
    <location>
        <begin position="1"/>
        <end position="20"/>
    </location>
</feature>
<name>A0A2H5F034_9RHOB</name>
<reference evidence="5 6" key="1">
    <citation type="journal article" date="2013" name="Antonie Van Leeuwenhoek">
        <title>Paracoccus zhejiangensis sp. nov., isolated from activated sludge in wastewater-treatment system.</title>
        <authorList>
            <person name="Wu Z.G."/>
            <person name="Zhang D.F."/>
            <person name="Liu Y.L."/>
            <person name="Wang F."/>
            <person name="Jiang X."/>
            <person name="Li C."/>
            <person name="Li S.P."/>
            <person name="Hong Q."/>
            <person name="Li W.J."/>
        </authorList>
    </citation>
    <scope>NUCLEOTIDE SEQUENCE [LARGE SCALE GENOMIC DNA]</scope>
    <source>
        <strain evidence="5 6">J6</strain>
    </source>
</reference>
<dbReference type="RefSeq" id="WP_101752929.1">
    <property type="nucleotide sequence ID" value="NZ_CP025430.1"/>
</dbReference>
<dbReference type="PANTHER" id="PTHR21666">
    <property type="entry name" value="PEPTIDASE-RELATED"/>
    <property type="match status" value="1"/>
</dbReference>
<keyword evidence="1" id="KW-0732">Signal</keyword>
<evidence type="ECO:0000256" key="3">
    <source>
        <dbReference type="SAM" id="Phobius"/>
    </source>
</evidence>
<dbReference type="OrthoDB" id="9805070at2"/>
<dbReference type="GO" id="GO:0004222">
    <property type="term" value="F:metalloendopeptidase activity"/>
    <property type="evidence" value="ECO:0007669"/>
    <property type="project" value="TreeGrafter"/>
</dbReference>
<protein>
    <recommendedName>
        <fullName evidence="4">M23ase beta-sheet core domain-containing protein</fullName>
    </recommendedName>
</protein>
<dbReference type="AlphaFoldDB" id="A0A2H5F034"/>
<dbReference type="Gene3D" id="2.70.70.10">
    <property type="entry name" value="Glucose Permease (Domain IIA)"/>
    <property type="match status" value="1"/>
</dbReference>
<dbReference type="Pfam" id="PF01551">
    <property type="entry name" value="Peptidase_M23"/>
    <property type="match status" value="1"/>
</dbReference>
<dbReference type="InterPro" id="IPR023346">
    <property type="entry name" value="Lysozyme-like_dom_sf"/>
</dbReference>
<dbReference type="PANTHER" id="PTHR21666:SF289">
    <property type="entry name" value="L-ALA--D-GLU ENDOPEPTIDASE"/>
    <property type="match status" value="1"/>
</dbReference>
<evidence type="ECO:0000313" key="6">
    <source>
        <dbReference type="Proteomes" id="UP000234530"/>
    </source>
</evidence>
<evidence type="ECO:0000259" key="4">
    <source>
        <dbReference type="Pfam" id="PF01551"/>
    </source>
</evidence>
<evidence type="ECO:0000256" key="1">
    <source>
        <dbReference type="ARBA" id="ARBA00022729"/>
    </source>
</evidence>
<sequence>MQVDPAFQSHRQNARRRRNRSRAIRAGIGLAVLLLAGGIGWLVWPGDGAPSGEPVQVADAASGGDLQDGAQMVQVEEAFDVAPVVRADTFTDLPGDPLILRLADAGQGDRSLPLAGPPTLDVGRVGLPAPDRLMLVNETLHVRERRLMTALPSSPEDFALFQSQRTRSIELLQAKAEAPAPIDPLTMTEAEKTPAPVAASTLFLNPEAERPPLSQELVLDLELATPLADLLRDNGFQAAEIETVVQGAAGLLPVEEALPEGTVLAIRFDPRPDDPRLMQLSLYGAEGWQGSVARSGAERLVAAADPWIDADIQDLARNEDGPSGEGLQYRLLDVIYSAAIRAKVPTEIVGEVIAMMAQVHDLAGFADPGDRLTLIFARDHGAGGGLAGQVLFAGVDGPSGAKPCYVVPREDGQGFRCHAPGARVARAEGGEVAMTLPVSGTIRRKFGAEDAGAGEGAGETLPGIDFAAARGAPVIAAAAGQLREITGEGENFSVTLDHGAGLVTRYSGLSALAEGLVKGAAVPAGGSLGRVGQVGGEDGLFFQAFRAGQAINPMPLFTGGQTVLASDAVEALIGRIIRVESAGNATAKNPLSSATGLGQFIDSTWLRMMASYRPELAASMARRDLLNLRFNPDLSREMVKHLAQENEAYLRARGHQITAGRLYLAHFLGPEGAHRALSAADGASVLQVMGAGVVNANPFLNGYSIAELKGWADRKMNAAPVLAATPEPEREAPPSPAVLAFVAAMDAMLQENLPDRG</sequence>
<dbReference type="Gene3D" id="1.10.530.10">
    <property type="match status" value="1"/>
</dbReference>
<gene>
    <name evidence="5" type="ORF">CX676_12560</name>
</gene>
<keyword evidence="3" id="KW-1133">Transmembrane helix</keyword>
<dbReference type="SUPFAM" id="SSF53955">
    <property type="entry name" value="Lysozyme-like"/>
    <property type="match status" value="1"/>
</dbReference>
<dbReference type="InterPro" id="IPR016047">
    <property type="entry name" value="M23ase_b-sheet_dom"/>
</dbReference>
<dbReference type="Proteomes" id="UP000234530">
    <property type="component" value="Chromosome"/>
</dbReference>